<sequence length="70" mass="7701">RNNTSGQCEYTNGYPDTTDDDTLNCPERYDVAVAALTTAVATCNDEPLTLQTQALLRFGIREGVEVMMLL</sequence>
<dbReference type="EMBL" id="CAJVPT010001567">
    <property type="protein sequence ID" value="CAG8465133.1"/>
    <property type="molecule type" value="Genomic_DNA"/>
</dbReference>
<proteinExistence type="predicted"/>
<evidence type="ECO:0000313" key="1">
    <source>
        <dbReference type="EMBL" id="CAG8465133.1"/>
    </source>
</evidence>
<keyword evidence="2" id="KW-1185">Reference proteome</keyword>
<feature type="non-terminal residue" evidence="1">
    <location>
        <position position="1"/>
    </location>
</feature>
<evidence type="ECO:0000313" key="2">
    <source>
        <dbReference type="Proteomes" id="UP000789525"/>
    </source>
</evidence>
<reference evidence="1" key="1">
    <citation type="submission" date="2021-06" db="EMBL/GenBank/DDBJ databases">
        <authorList>
            <person name="Kallberg Y."/>
            <person name="Tangrot J."/>
            <person name="Rosling A."/>
        </authorList>
    </citation>
    <scope>NUCLEOTIDE SEQUENCE</scope>
    <source>
        <strain evidence="1">CL356</strain>
    </source>
</reference>
<gene>
    <name evidence="1" type="ORF">ACOLOM_LOCUS1342</name>
</gene>
<comment type="caution">
    <text evidence="1">The sequence shown here is derived from an EMBL/GenBank/DDBJ whole genome shotgun (WGS) entry which is preliminary data.</text>
</comment>
<name>A0ACA9KCD2_9GLOM</name>
<dbReference type="Proteomes" id="UP000789525">
    <property type="component" value="Unassembled WGS sequence"/>
</dbReference>
<organism evidence="1 2">
    <name type="scientific">Acaulospora colombiana</name>
    <dbReference type="NCBI Taxonomy" id="27376"/>
    <lineage>
        <taxon>Eukaryota</taxon>
        <taxon>Fungi</taxon>
        <taxon>Fungi incertae sedis</taxon>
        <taxon>Mucoromycota</taxon>
        <taxon>Glomeromycotina</taxon>
        <taxon>Glomeromycetes</taxon>
        <taxon>Diversisporales</taxon>
        <taxon>Acaulosporaceae</taxon>
        <taxon>Acaulospora</taxon>
    </lineage>
</organism>
<protein>
    <submittedName>
        <fullName evidence="1">17557_t:CDS:1</fullName>
    </submittedName>
</protein>
<accession>A0ACA9KCD2</accession>